<dbReference type="OrthoDB" id="5703413at2759"/>
<gene>
    <name evidence="1" type="ORF">AYI68_g7189</name>
    <name evidence="2" type="ORF">AYI68_g7190</name>
</gene>
<evidence type="ECO:0000313" key="3">
    <source>
        <dbReference type="Proteomes" id="UP000187455"/>
    </source>
</evidence>
<evidence type="ECO:0008006" key="4">
    <source>
        <dbReference type="Google" id="ProtNLM"/>
    </source>
</evidence>
<protein>
    <recommendedName>
        <fullName evidence="4">Retrotransposon gag domain-containing protein</fullName>
    </recommendedName>
</protein>
<evidence type="ECO:0000313" key="1">
    <source>
        <dbReference type="EMBL" id="OLY78754.1"/>
    </source>
</evidence>
<accession>A0A1R0GPD7</accession>
<dbReference type="EMBL" id="LSSL01005586">
    <property type="protein sequence ID" value="OLY78754.1"/>
    <property type="molecule type" value="Genomic_DNA"/>
</dbReference>
<dbReference type="AlphaFoldDB" id="A0A1R0GPD7"/>
<dbReference type="EMBL" id="LSSL01005586">
    <property type="protein sequence ID" value="OLY78755.1"/>
    <property type="molecule type" value="Genomic_DNA"/>
</dbReference>
<keyword evidence="3" id="KW-1185">Reference proteome</keyword>
<reference evidence="2" key="2">
    <citation type="submission" date="2017-01" db="EMBL/GenBank/DDBJ databases">
        <authorList>
            <person name="Mah S.A."/>
            <person name="Swanson W.J."/>
            <person name="Moy G.W."/>
            <person name="Vacquier V.D."/>
        </authorList>
    </citation>
    <scope>NUCLEOTIDE SEQUENCE</scope>
    <source>
        <strain evidence="2">ALG-7-W6</strain>
    </source>
</reference>
<dbReference type="Proteomes" id="UP000187455">
    <property type="component" value="Unassembled WGS sequence"/>
</dbReference>
<proteinExistence type="predicted"/>
<comment type="caution">
    <text evidence="2">The sequence shown here is derived from an EMBL/GenBank/DDBJ whole genome shotgun (WGS) entry which is preliminary data.</text>
</comment>
<reference evidence="2 3" key="1">
    <citation type="journal article" date="2016" name="Mol. Biol. Evol.">
        <title>Genome-Wide Survey of Gut Fungi (Harpellales) Reveals the First Horizontally Transferred Ubiquitin Gene from a Mosquito Host.</title>
        <authorList>
            <person name="Wang Y."/>
            <person name="White M.M."/>
            <person name="Kvist S."/>
            <person name="Moncalvo J.M."/>
        </authorList>
    </citation>
    <scope>NUCLEOTIDE SEQUENCE [LARGE SCALE GENOMIC DNA]</scope>
    <source>
        <strain evidence="2 3">ALG-7-W6</strain>
    </source>
</reference>
<name>A0A1R0GPD7_9FUNG</name>
<evidence type="ECO:0000313" key="2">
    <source>
        <dbReference type="EMBL" id="OLY78755.1"/>
    </source>
</evidence>
<sequence>MSQKTENSKAEISVSFDGPPKRFIGNDSDIDSVEIWTKKFETVVSIKGWTKNQALDVFKVWLEGPAAKWQFENDDEKKKFFTLSDWTNEMTKEFKDPKTGNNFIIFGLSDFLINKDERIGKFNARLKSYLNKIPSKMYTDETIKEI</sequence>
<organism evidence="2 3">
    <name type="scientific">Smittium mucronatum</name>
    <dbReference type="NCBI Taxonomy" id="133383"/>
    <lineage>
        <taxon>Eukaryota</taxon>
        <taxon>Fungi</taxon>
        <taxon>Fungi incertae sedis</taxon>
        <taxon>Zoopagomycota</taxon>
        <taxon>Kickxellomycotina</taxon>
        <taxon>Harpellomycetes</taxon>
        <taxon>Harpellales</taxon>
        <taxon>Legeriomycetaceae</taxon>
        <taxon>Smittium</taxon>
    </lineage>
</organism>